<protein>
    <submittedName>
        <fullName evidence="2">Uma2 family endonuclease</fullName>
    </submittedName>
</protein>
<dbReference type="InterPro" id="IPR012296">
    <property type="entry name" value="Nuclease_put_TT1808"/>
</dbReference>
<name>A0ABY6I7R8_STRPE</name>
<evidence type="ECO:0000259" key="1">
    <source>
        <dbReference type="Pfam" id="PF05685"/>
    </source>
</evidence>
<dbReference type="Pfam" id="PF05685">
    <property type="entry name" value="Uma2"/>
    <property type="match status" value="1"/>
</dbReference>
<dbReference type="GO" id="GO:0004519">
    <property type="term" value="F:endonuclease activity"/>
    <property type="evidence" value="ECO:0007669"/>
    <property type="project" value="UniProtKB-KW"/>
</dbReference>
<organism evidence="2 3">
    <name type="scientific">Streptomyces peucetius</name>
    <dbReference type="NCBI Taxonomy" id="1950"/>
    <lineage>
        <taxon>Bacteria</taxon>
        <taxon>Bacillati</taxon>
        <taxon>Actinomycetota</taxon>
        <taxon>Actinomycetes</taxon>
        <taxon>Kitasatosporales</taxon>
        <taxon>Streptomycetaceae</taxon>
        <taxon>Streptomyces</taxon>
    </lineage>
</organism>
<reference evidence="2" key="1">
    <citation type="submission" date="2022-10" db="EMBL/GenBank/DDBJ databases">
        <title>Cytochrome P450 Catalyzes Benzene Ring Formation in the Biosynthesis of Trialkyl-Substituted Aromatic Polyketides.</title>
        <authorList>
            <person name="Zhao E."/>
            <person name="Ge H."/>
        </authorList>
    </citation>
    <scope>NUCLEOTIDE SEQUENCE</scope>
    <source>
        <strain evidence="2">NA0869</strain>
    </source>
</reference>
<proteinExistence type="predicted"/>
<dbReference type="Proteomes" id="UP001163878">
    <property type="component" value="Chromosome"/>
</dbReference>
<keyword evidence="3" id="KW-1185">Reference proteome</keyword>
<dbReference type="InterPro" id="IPR008538">
    <property type="entry name" value="Uma2"/>
</dbReference>
<gene>
    <name evidence="2" type="ORF">OGH68_17130</name>
</gene>
<dbReference type="EMBL" id="CP107567">
    <property type="protein sequence ID" value="UYQ63043.1"/>
    <property type="molecule type" value="Genomic_DNA"/>
</dbReference>
<feature type="domain" description="Putative restriction endonuclease" evidence="1">
    <location>
        <begin position="5"/>
        <end position="148"/>
    </location>
</feature>
<keyword evidence="2" id="KW-0378">Hydrolase</keyword>
<evidence type="ECO:0000313" key="3">
    <source>
        <dbReference type="Proteomes" id="UP001163878"/>
    </source>
</evidence>
<sequence>MISRATDLRVEVLAGSLVLSRTDCTTRAAVVKHLAAAIARHATVVEGPSVRMPMDVDDLVVPDLVAVVAAPSGGGPVRTQDIELAVEVVPRQEKGREFGHKADWYAVACVRALLVVDPRYGTWALHTEPDRARYRKLRSGCFGDTVPTPYVVETAALPVYDGRGDGADECQRRDLT</sequence>
<dbReference type="PANTHER" id="PTHR35400:SF3">
    <property type="entry name" value="SLL1072 PROTEIN"/>
    <property type="match status" value="1"/>
</dbReference>
<dbReference type="RefSeq" id="WP_264244999.1">
    <property type="nucleotide sequence ID" value="NZ_CP107567.1"/>
</dbReference>
<keyword evidence="2" id="KW-0540">Nuclease</keyword>
<accession>A0ABY6I7R8</accession>
<keyword evidence="2" id="KW-0255">Endonuclease</keyword>
<evidence type="ECO:0000313" key="2">
    <source>
        <dbReference type="EMBL" id="UYQ63043.1"/>
    </source>
</evidence>
<dbReference type="PANTHER" id="PTHR35400">
    <property type="entry name" value="SLR1083 PROTEIN"/>
    <property type="match status" value="1"/>
</dbReference>
<dbReference type="Gene3D" id="3.90.1570.10">
    <property type="entry name" value="tt1808, chain A"/>
    <property type="match status" value="1"/>
</dbReference>